<dbReference type="RefSeq" id="WP_006345979.1">
    <property type="nucleotide sequence ID" value="NZ_CP029159.1"/>
</dbReference>
<gene>
    <name evidence="2" type="ORF">STSU_007085</name>
</gene>
<dbReference type="Proteomes" id="UP000005940">
    <property type="component" value="Chromosome"/>
</dbReference>
<evidence type="ECO:0000256" key="1">
    <source>
        <dbReference type="SAM" id="MobiDB-lite"/>
    </source>
</evidence>
<accession>I2N7V6</accession>
<dbReference type="EMBL" id="CP029159">
    <property type="protein sequence ID" value="QKM66970.1"/>
    <property type="molecule type" value="Genomic_DNA"/>
</dbReference>
<dbReference type="AlphaFoldDB" id="I2N7V6"/>
<evidence type="ECO:0000313" key="3">
    <source>
        <dbReference type="Proteomes" id="UP000005940"/>
    </source>
</evidence>
<protein>
    <submittedName>
        <fullName evidence="2">Uncharacterized protein</fullName>
    </submittedName>
</protein>
<keyword evidence="3" id="KW-1185">Reference proteome</keyword>
<evidence type="ECO:0000313" key="2">
    <source>
        <dbReference type="EMBL" id="QKM66970.1"/>
    </source>
</evidence>
<feature type="compositionally biased region" description="Pro residues" evidence="1">
    <location>
        <begin position="133"/>
        <end position="154"/>
    </location>
</feature>
<organism evidence="2 3">
    <name type="scientific">Streptomyces tsukubensis (strain DSM 42081 / NBRC 108919 / NRRL 18488 / 9993)</name>
    <dbReference type="NCBI Taxonomy" id="1114943"/>
    <lineage>
        <taxon>Bacteria</taxon>
        <taxon>Bacillati</taxon>
        <taxon>Actinomycetota</taxon>
        <taxon>Actinomycetes</taxon>
        <taxon>Kitasatosporales</taxon>
        <taxon>Streptomycetaceae</taxon>
        <taxon>Streptomyces</taxon>
    </lineage>
</organism>
<feature type="region of interest" description="Disordered" evidence="1">
    <location>
        <begin position="114"/>
        <end position="154"/>
    </location>
</feature>
<name>I2N7V6_STRT9</name>
<sequence length="154" mass="16328">MTAIRSGLSLDPRVVTDLLGAPEAVREHVLARLPGLTTGTAPGGVRLPGGLSGLRELPLGDQAQWGLVYIQRPAPPSSAHRTEVHVVAVRPAGPRLHETARARLGFTRPLGAMAHASRTRSPQLPLRHWATPARPPLSRPALPLSPPTPRGPVL</sequence>
<proteinExistence type="predicted"/>
<reference evidence="2 3" key="1">
    <citation type="journal article" date="2012" name="J. Bacteriol.">
        <title>Draft genome of Streptomyces tsukubaensis NRRL 18488, the producer of the clinically important immunosuppressant tacrolimus (FK506).</title>
        <authorList>
            <person name="Barreiro C."/>
            <person name="Prieto C."/>
            <person name="Sola-Landa A."/>
            <person name="Solera E."/>
            <person name="Martinez-Castro M."/>
            <person name="Perez-Redondo R."/>
            <person name="Garcia-Estrada C."/>
            <person name="Aparicio J.F."/>
            <person name="Fernandez-Martinez L.T."/>
            <person name="Santos-Aberturas J."/>
            <person name="Salehi-Najafabadi Z."/>
            <person name="Rodriguez-Garcia A."/>
            <person name="Tauch A."/>
            <person name="Martin J.F."/>
        </authorList>
    </citation>
    <scope>NUCLEOTIDE SEQUENCE [LARGE SCALE GENOMIC DNA]</scope>
    <source>
        <strain evidence="3">DSM 42081 / NBRC 108919 / NRRL 18488 / 9993</strain>
    </source>
</reference>